<dbReference type="GO" id="GO:0019509">
    <property type="term" value="P:L-methionine salvage from methylthioadenosine"/>
    <property type="evidence" value="ECO:0007669"/>
    <property type="project" value="UniProtKB-UniRule"/>
</dbReference>
<feature type="site" description="Important for substrate specificity" evidence="4">
    <location>
        <position position="180"/>
    </location>
</feature>
<feature type="site" description="Important for substrate specificity" evidence="4">
    <location>
        <position position="235"/>
    </location>
</feature>
<organism evidence="6 7">
    <name type="scientific">Hermanssonia centrifuga</name>
    <dbReference type="NCBI Taxonomy" id="98765"/>
    <lineage>
        <taxon>Eukaryota</taxon>
        <taxon>Fungi</taxon>
        <taxon>Dikarya</taxon>
        <taxon>Basidiomycota</taxon>
        <taxon>Agaricomycotina</taxon>
        <taxon>Agaricomycetes</taxon>
        <taxon>Polyporales</taxon>
        <taxon>Meruliaceae</taxon>
        <taxon>Hermanssonia</taxon>
    </lineage>
</organism>
<proteinExistence type="inferred from homology"/>
<dbReference type="Pfam" id="PF01048">
    <property type="entry name" value="PNP_UDP_1"/>
    <property type="match status" value="1"/>
</dbReference>
<dbReference type="HAMAP" id="MF_01963">
    <property type="entry name" value="MTAP"/>
    <property type="match status" value="1"/>
</dbReference>
<comment type="function">
    <text evidence="4">Catalyzes the reversible phosphorylation of S-methyl-5'-thioadenosine (MTA) to adenine and 5-methylthioribose-1-phosphate. Involved in the breakdown of MTA, a major by-product of polyamine biosynthesis. Responsible for the first step in the methionine salvage pathway after MTA has been generated from S-adenosylmethionine. Has broad substrate specificity with 6-aminopurine nucleosides as preferred substrates.</text>
</comment>
<feature type="binding site" evidence="4">
    <location>
        <position position="199"/>
    </location>
    <ligand>
        <name>phosphate</name>
        <dbReference type="ChEBI" id="CHEBI:43474"/>
    </ligand>
</feature>
<comment type="similarity">
    <text evidence="4">Belongs to the PNP/MTAP phosphorylase family. MTAP subfamily.</text>
</comment>
<dbReference type="GO" id="GO:0005829">
    <property type="term" value="C:cytosol"/>
    <property type="evidence" value="ECO:0007669"/>
    <property type="project" value="TreeGrafter"/>
</dbReference>
<dbReference type="GO" id="GO:0017061">
    <property type="term" value="F:S-methyl-5-thioadenosine phosphorylase activity"/>
    <property type="evidence" value="ECO:0007669"/>
    <property type="project" value="UniProtKB-UniRule"/>
</dbReference>
<dbReference type="PANTHER" id="PTHR42679">
    <property type="entry name" value="S-METHYL-5'-THIOADENOSINE PHOSPHORYLASE"/>
    <property type="match status" value="1"/>
</dbReference>
<feature type="binding site" evidence="4">
    <location>
        <position position="16"/>
    </location>
    <ligand>
        <name>phosphate</name>
        <dbReference type="ChEBI" id="CHEBI:43474"/>
    </ligand>
</feature>
<dbReference type="CDD" id="cd09010">
    <property type="entry name" value="MTAP_SsMTAPII_like_MTIP"/>
    <property type="match status" value="1"/>
</dbReference>
<sequence length="305" mass="33005">MAESTSNVLIGVIGGSGLYHLDNLTFIKHVNPETPWGFPSSPIAISSLPSGTQIAFLARHGQGHTINPSAVPTRANIAALKSLGVRAILAFSAVGSLREEIAPGDFVLPSQIIDRTKGVRPASFFEGTSVVAHAGFGDPFSNKFVQWLEKRVQGVLETQGNGAKLHTGRCIVCMEGPQFSTRAESKMYRAWGGDIINMSVLPEAKLAREAELGYALIATATDYDSWREDESAVTAADVFKTLQTNATLSRTVAATILEELHEAAEEGHILTEEVGSMKFAIMPRSEKQKDEDRQKLAFILPTYFS</sequence>
<dbReference type="EMBL" id="MLYV02000512">
    <property type="protein sequence ID" value="PSR88467.1"/>
    <property type="molecule type" value="Genomic_DNA"/>
</dbReference>
<feature type="binding site" evidence="4">
    <location>
        <begin position="59"/>
        <end position="60"/>
    </location>
    <ligand>
        <name>phosphate</name>
        <dbReference type="ChEBI" id="CHEBI:43474"/>
    </ligand>
</feature>
<accession>A0A2R6PCG5</accession>
<feature type="binding site" evidence="4">
    <location>
        <begin position="92"/>
        <end position="93"/>
    </location>
    <ligand>
        <name>phosphate</name>
        <dbReference type="ChEBI" id="CHEBI:43474"/>
    </ligand>
</feature>
<keyword evidence="7" id="KW-1185">Reference proteome</keyword>
<keyword evidence="4" id="KW-0539">Nucleus</keyword>
<keyword evidence="1 4" id="KW-0328">Glycosyltransferase</keyword>
<protein>
    <recommendedName>
        <fullName evidence="4">S-methyl-5'-thioadenosine phosphorylase</fullName>
        <ecNumber evidence="4">2.4.2.28</ecNumber>
    </recommendedName>
    <alternativeName>
        <fullName evidence="4">5'-methylthioadenosine phosphorylase</fullName>
        <shortName evidence="4">MTA phosphorylase</shortName>
        <shortName evidence="4">MTAP</shortName>
        <shortName evidence="4">MTAPase</shortName>
    </alternativeName>
</protein>
<dbReference type="OrthoDB" id="431409at2759"/>
<feature type="binding site" evidence="4">
    <location>
        <begin position="222"/>
        <end position="224"/>
    </location>
    <ligand>
        <name>substrate</name>
    </ligand>
</feature>
<dbReference type="InterPro" id="IPR000845">
    <property type="entry name" value="Nucleoside_phosphorylase_d"/>
</dbReference>
<dbReference type="InterPro" id="IPR035994">
    <property type="entry name" value="Nucleoside_phosphorylase_sf"/>
</dbReference>
<dbReference type="Gene3D" id="3.40.50.1580">
    <property type="entry name" value="Nucleoside phosphorylase domain"/>
    <property type="match status" value="1"/>
</dbReference>
<dbReference type="GO" id="GO:0006166">
    <property type="term" value="P:purine ribonucleoside salvage"/>
    <property type="evidence" value="ECO:0007669"/>
    <property type="project" value="UniProtKB-KW"/>
</dbReference>
<evidence type="ECO:0000259" key="5">
    <source>
        <dbReference type="Pfam" id="PF01048"/>
    </source>
</evidence>
<keyword evidence="3 4" id="KW-0660">Purine salvage</keyword>
<comment type="catalytic activity">
    <reaction evidence="4">
        <text>S-methyl-5'-thioadenosine + phosphate = 5-(methylsulfanyl)-alpha-D-ribose 1-phosphate + adenine</text>
        <dbReference type="Rhea" id="RHEA:11852"/>
        <dbReference type="ChEBI" id="CHEBI:16708"/>
        <dbReference type="ChEBI" id="CHEBI:17509"/>
        <dbReference type="ChEBI" id="CHEBI:43474"/>
        <dbReference type="ChEBI" id="CHEBI:58533"/>
        <dbReference type="EC" id="2.4.2.28"/>
    </reaction>
</comment>
<dbReference type="NCBIfam" id="TIGR01694">
    <property type="entry name" value="MTAP"/>
    <property type="match status" value="1"/>
</dbReference>
<gene>
    <name evidence="6" type="ORF">PHLCEN_2v5147</name>
</gene>
<dbReference type="FunFam" id="3.40.50.1580:FF:000008">
    <property type="entry name" value="S-methyl-5'-thioadenosine phosphorylase"/>
    <property type="match status" value="1"/>
</dbReference>
<evidence type="ECO:0000256" key="2">
    <source>
        <dbReference type="ARBA" id="ARBA00022679"/>
    </source>
</evidence>
<dbReference type="PROSITE" id="PS01240">
    <property type="entry name" value="PNP_MTAP_2"/>
    <property type="match status" value="1"/>
</dbReference>
<comment type="caution">
    <text evidence="6">The sequence shown here is derived from an EMBL/GenBank/DDBJ whole genome shotgun (WGS) entry which is preliminary data.</text>
</comment>
<comment type="subunit">
    <text evidence="4">Homotrimer.</text>
</comment>
<keyword evidence="2 4" id="KW-0808">Transferase</keyword>
<evidence type="ECO:0000313" key="7">
    <source>
        <dbReference type="Proteomes" id="UP000186601"/>
    </source>
</evidence>
<keyword evidence="4" id="KW-0963">Cytoplasm</keyword>
<reference evidence="6 7" key="1">
    <citation type="submission" date="2018-02" db="EMBL/GenBank/DDBJ databases">
        <title>Genome sequence of the basidiomycete white-rot fungus Phlebia centrifuga.</title>
        <authorList>
            <person name="Granchi Z."/>
            <person name="Peng M."/>
            <person name="de Vries R.P."/>
            <person name="Hilden K."/>
            <person name="Makela M.R."/>
            <person name="Grigoriev I."/>
            <person name="Riley R."/>
        </authorList>
    </citation>
    <scope>NUCLEOTIDE SEQUENCE [LARGE SCALE GENOMIC DNA]</scope>
    <source>
        <strain evidence="6 7">FBCC195</strain>
    </source>
</reference>
<comment type="subcellular location">
    <subcellularLocation>
        <location evidence="4">Cytoplasm</location>
    </subcellularLocation>
    <subcellularLocation>
        <location evidence="4">Nucleus</location>
    </subcellularLocation>
</comment>
<dbReference type="EC" id="2.4.2.28" evidence="4"/>
<name>A0A2R6PCG5_9APHY</name>
<dbReference type="Proteomes" id="UP000186601">
    <property type="component" value="Unassembled WGS sequence"/>
</dbReference>
<evidence type="ECO:0000313" key="6">
    <source>
        <dbReference type="EMBL" id="PSR88467.1"/>
    </source>
</evidence>
<dbReference type="STRING" id="98765.A0A2R6PCG5"/>
<evidence type="ECO:0000256" key="3">
    <source>
        <dbReference type="ARBA" id="ARBA00022726"/>
    </source>
</evidence>
<dbReference type="PANTHER" id="PTHR42679:SF2">
    <property type="entry name" value="S-METHYL-5'-THIOADENOSINE PHOSPHORYLASE"/>
    <property type="match status" value="1"/>
</dbReference>
<evidence type="ECO:0000256" key="1">
    <source>
        <dbReference type="ARBA" id="ARBA00022676"/>
    </source>
</evidence>
<dbReference type="SUPFAM" id="SSF53167">
    <property type="entry name" value="Purine and uridine phosphorylases"/>
    <property type="match status" value="1"/>
</dbReference>
<comment type="pathway">
    <text evidence="4">Amino-acid biosynthesis; L-methionine biosynthesis via salvage pathway; S-methyl-5-thio-alpha-D-ribose 1-phosphate from S-methyl-5'-thioadenosine (phosphorylase route): step 1/1.</text>
</comment>
<evidence type="ECO:0000256" key="4">
    <source>
        <dbReference type="HAMAP-Rule" id="MF_03155"/>
    </source>
</evidence>
<dbReference type="InterPro" id="IPR010044">
    <property type="entry name" value="MTAP"/>
</dbReference>
<feature type="domain" description="Nucleoside phosphorylase" evidence="5">
    <location>
        <begin position="10"/>
        <end position="257"/>
    </location>
</feature>
<feature type="binding site" evidence="4">
    <location>
        <position position="198"/>
    </location>
    <ligand>
        <name>substrate</name>
    </ligand>
</feature>
<dbReference type="InterPro" id="IPR018099">
    <property type="entry name" value="Purine_phosphorylase-2_CS"/>
</dbReference>
<dbReference type="UniPathway" id="UPA00904">
    <property type="reaction ID" value="UER00873"/>
</dbReference>
<dbReference type="GO" id="GO:0005634">
    <property type="term" value="C:nucleus"/>
    <property type="evidence" value="ECO:0007669"/>
    <property type="project" value="UniProtKB-SubCell"/>
</dbReference>
<dbReference type="AlphaFoldDB" id="A0A2R6PCG5"/>